<name>A0A8X6G2E3_TRICU</name>
<organism evidence="1 2">
    <name type="scientific">Trichonephila clavata</name>
    <name type="common">Joro spider</name>
    <name type="synonym">Nephila clavata</name>
    <dbReference type="NCBI Taxonomy" id="2740835"/>
    <lineage>
        <taxon>Eukaryota</taxon>
        <taxon>Metazoa</taxon>
        <taxon>Ecdysozoa</taxon>
        <taxon>Arthropoda</taxon>
        <taxon>Chelicerata</taxon>
        <taxon>Arachnida</taxon>
        <taxon>Araneae</taxon>
        <taxon>Araneomorphae</taxon>
        <taxon>Entelegynae</taxon>
        <taxon>Araneoidea</taxon>
        <taxon>Nephilidae</taxon>
        <taxon>Trichonephila</taxon>
    </lineage>
</organism>
<protein>
    <submittedName>
        <fullName evidence="1">Uncharacterized protein</fullName>
    </submittedName>
</protein>
<evidence type="ECO:0000313" key="1">
    <source>
        <dbReference type="EMBL" id="GFQ95125.1"/>
    </source>
</evidence>
<sequence>MSSYIVRIPRLIDRFEAGQAYSQSTVTYVRVTTMLNISSKHLFRPPGVNRKTTGNFCLKYPASNINASSNGSTFLRKSCRD</sequence>
<proteinExistence type="predicted"/>
<dbReference type="AlphaFoldDB" id="A0A8X6G2E3"/>
<dbReference type="Proteomes" id="UP000887116">
    <property type="component" value="Unassembled WGS sequence"/>
</dbReference>
<dbReference type="EMBL" id="BMAO01014453">
    <property type="protein sequence ID" value="GFQ95125.1"/>
    <property type="molecule type" value="Genomic_DNA"/>
</dbReference>
<evidence type="ECO:0000313" key="2">
    <source>
        <dbReference type="Proteomes" id="UP000887116"/>
    </source>
</evidence>
<keyword evidence="2" id="KW-1185">Reference proteome</keyword>
<gene>
    <name evidence="1" type="ORF">TNCT_289631</name>
</gene>
<comment type="caution">
    <text evidence="1">The sequence shown here is derived from an EMBL/GenBank/DDBJ whole genome shotgun (WGS) entry which is preliminary data.</text>
</comment>
<accession>A0A8X6G2E3</accession>
<reference evidence="1" key="1">
    <citation type="submission" date="2020-07" db="EMBL/GenBank/DDBJ databases">
        <title>Multicomponent nature underlies the extraordinary mechanical properties of spider dragline silk.</title>
        <authorList>
            <person name="Kono N."/>
            <person name="Nakamura H."/>
            <person name="Mori M."/>
            <person name="Yoshida Y."/>
            <person name="Ohtoshi R."/>
            <person name="Malay A.D."/>
            <person name="Moran D.A.P."/>
            <person name="Tomita M."/>
            <person name="Numata K."/>
            <person name="Arakawa K."/>
        </authorList>
    </citation>
    <scope>NUCLEOTIDE SEQUENCE</scope>
</reference>